<evidence type="ECO:0000313" key="2">
    <source>
        <dbReference type="Proteomes" id="UP000007952"/>
    </source>
</evidence>
<reference key="2">
    <citation type="submission" date="2011-05" db="EMBL/GenBank/DDBJ databases">
        <title>The Genome of Mycoplasma haemofelis Strain Ohio2, a pathogenic hemoplasma of the cat.</title>
        <authorList>
            <person name="Santos A.P."/>
            <person name="Guimaraes A.M.S."/>
            <person name="SanMiguel P.J."/>
            <person name="Martin S.W."/>
            <person name="Messick J.B."/>
        </authorList>
    </citation>
    <scope>NUCLEOTIDE SEQUENCE</scope>
    <source>
        <strain>Ohio2</strain>
    </source>
</reference>
<protein>
    <submittedName>
        <fullName evidence="1">Uncharacterized protein</fullName>
    </submittedName>
</protein>
<dbReference type="HOGENOM" id="CLU_098620_0_0_14"/>
<dbReference type="STRING" id="859194.MHF_1199"/>
<name>F6FJT4_MYCHI</name>
<evidence type="ECO:0000313" key="1">
    <source>
        <dbReference type="EMBL" id="AEG73439.1"/>
    </source>
</evidence>
<dbReference type="EMBL" id="CP002808">
    <property type="protein sequence ID" value="AEG73439.1"/>
    <property type="molecule type" value="Genomic_DNA"/>
</dbReference>
<dbReference type="BioCyc" id="MHAE859194:G1GR7-1191-MONOMER"/>
<gene>
    <name evidence="1" type="ordered locus">MHF_1199</name>
</gene>
<organism evidence="1 2">
    <name type="scientific">Mycoplasma haemofelis (strain Ohio2)</name>
    <dbReference type="NCBI Taxonomy" id="859194"/>
    <lineage>
        <taxon>Bacteria</taxon>
        <taxon>Bacillati</taxon>
        <taxon>Mycoplasmatota</taxon>
        <taxon>Mollicutes</taxon>
        <taxon>Mycoplasmataceae</taxon>
        <taxon>Mycoplasma</taxon>
    </lineage>
</organism>
<reference evidence="1 2" key="1">
    <citation type="journal article" date="2011" name="J. Bacteriol.">
        <title>Complete genome sequences of two hemotropic Mycoplasmas, Mycoplasma haemofelis strain Ohio2 and Mycoplasma suis strain Illinois.</title>
        <authorList>
            <person name="Messick J.B."/>
            <person name="Santos A.P."/>
            <person name="Guimaraes A.M."/>
        </authorList>
    </citation>
    <scope>NUCLEOTIDE SEQUENCE [LARGE SCALE GENOMIC DNA]</scope>
    <source>
        <strain evidence="1 2">Ohio2</strain>
    </source>
</reference>
<dbReference type="Proteomes" id="UP000007952">
    <property type="component" value="Chromosome"/>
</dbReference>
<dbReference type="KEGG" id="mhf:MHF_1199"/>
<sequence length="229" mass="25660">MALSTAAKSAIGLGTAGGVASSAVGINYLIANKGSSISELVKSKSPNKRKLIKSSNGSEDAWQKSWKAYREEFNNSNKNPFSLALTKGTGVVTSTNATQEFMSACETWESRNVKSTEDEDYKVFLKYCTRNTLMSDLVSENPRRKVLTKSDTESNAQGWKDAWADYKTKNPYVQDQKGVWDLSDWSSKHSQDKAPVTFMTRCDTELKREYYDIEGEDYSRVISWCTENS</sequence>
<accession>F6FJT4</accession>
<proteinExistence type="predicted"/>
<dbReference type="AlphaFoldDB" id="F6FJT4"/>